<evidence type="ECO:0000256" key="1">
    <source>
        <dbReference type="ARBA" id="ARBA00004141"/>
    </source>
</evidence>
<protein>
    <submittedName>
        <fullName evidence="9">Exopolysaccharide biosynthesis polyprenyl glycosylphosphotransferase</fullName>
    </submittedName>
</protein>
<keyword evidence="10" id="KW-1185">Reference proteome</keyword>
<dbReference type="Proteomes" id="UP000199433">
    <property type="component" value="Unassembled WGS sequence"/>
</dbReference>
<reference evidence="10" key="1">
    <citation type="submission" date="2016-10" db="EMBL/GenBank/DDBJ databases">
        <authorList>
            <person name="Varghese N."/>
            <person name="Submissions S."/>
        </authorList>
    </citation>
    <scope>NUCLEOTIDE SEQUENCE [LARGE SCALE GENOMIC DNA]</scope>
    <source>
        <strain evidence="10">DSM 19181</strain>
    </source>
</reference>
<organism evidence="9 10">
    <name type="scientific">Alkalibacterium thalassium</name>
    <dbReference type="NCBI Taxonomy" id="426701"/>
    <lineage>
        <taxon>Bacteria</taxon>
        <taxon>Bacillati</taxon>
        <taxon>Bacillota</taxon>
        <taxon>Bacilli</taxon>
        <taxon>Lactobacillales</taxon>
        <taxon>Carnobacteriaceae</taxon>
        <taxon>Alkalibacterium</taxon>
    </lineage>
</organism>
<keyword evidence="6 7" id="KW-0472">Membrane</keyword>
<dbReference type="NCBIfam" id="TIGR03025">
    <property type="entry name" value="EPS_sugtrans"/>
    <property type="match status" value="1"/>
</dbReference>
<dbReference type="AlphaFoldDB" id="A0A1G9BRH8"/>
<evidence type="ECO:0000256" key="7">
    <source>
        <dbReference type="SAM" id="Phobius"/>
    </source>
</evidence>
<dbReference type="Pfam" id="PF02397">
    <property type="entry name" value="Bac_transf"/>
    <property type="match status" value="1"/>
</dbReference>
<feature type="transmembrane region" description="Helical" evidence="7">
    <location>
        <begin position="15"/>
        <end position="34"/>
    </location>
</feature>
<dbReference type="GO" id="GO:0016020">
    <property type="term" value="C:membrane"/>
    <property type="evidence" value="ECO:0007669"/>
    <property type="project" value="UniProtKB-SubCell"/>
</dbReference>
<evidence type="ECO:0000256" key="6">
    <source>
        <dbReference type="ARBA" id="ARBA00023136"/>
    </source>
</evidence>
<feature type="transmembrane region" description="Helical" evidence="7">
    <location>
        <begin position="79"/>
        <end position="104"/>
    </location>
</feature>
<feature type="domain" description="Bacterial sugar transferase" evidence="8">
    <location>
        <begin position="255"/>
        <end position="435"/>
    </location>
</feature>
<dbReference type="EMBL" id="FNFK01000029">
    <property type="protein sequence ID" value="SDK42089.1"/>
    <property type="molecule type" value="Genomic_DNA"/>
</dbReference>
<evidence type="ECO:0000256" key="3">
    <source>
        <dbReference type="ARBA" id="ARBA00022679"/>
    </source>
</evidence>
<accession>A0A1G9BRH8</accession>
<dbReference type="PANTHER" id="PTHR30576:SF0">
    <property type="entry name" value="UNDECAPRENYL-PHOSPHATE N-ACETYLGALACTOSAMINYL 1-PHOSPHATE TRANSFERASE-RELATED"/>
    <property type="match status" value="1"/>
</dbReference>
<feature type="transmembrane region" description="Helical" evidence="7">
    <location>
        <begin position="110"/>
        <end position="134"/>
    </location>
</feature>
<dbReference type="GO" id="GO:0016780">
    <property type="term" value="F:phosphotransferase activity, for other substituted phosphate groups"/>
    <property type="evidence" value="ECO:0007669"/>
    <property type="project" value="TreeGrafter"/>
</dbReference>
<keyword evidence="5 7" id="KW-1133">Transmembrane helix</keyword>
<keyword evidence="3 9" id="KW-0808">Transferase</keyword>
<evidence type="ECO:0000256" key="2">
    <source>
        <dbReference type="ARBA" id="ARBA00006464"/>
    </source>
</evidence>
<name>A0A1G9BRH8_9LACT</name>
<evidence type="ECO:0000313" key="9">
    <source>
        <dbReference type="EMBL" id="SDK42089.1"/>
    </source>
</evidence>
<evidence type="ECO:0000256" key="5">
    <source>
        <dbReference type="ARBA" id="ARBA00022989"/>
    </source>
</evidence>
<evidence type="ECO:0000256" key="4">
    <source>
        <dbReference type="ARBA" id="ARBA00022692"/>
    </source>
</evidence>
<keyword evidence="4 7" id="KW-0812">Transmembrane</keyword>
<gene>
    <name evidence="9" type="ORF">SAMN04488098_102917</name>
</gene>
<dbReference type="InterPro" id="IPR003362">
    <property type="entry name" value="Bact_transf"/>
</dbReference>
<dbReference type="RefSeq" id="WP_091267354.1">
    <property type="nucleotide sequence ID" value="NZ_FNFK01000029.1"/>
</dbReference>
<evidence type="ECO:0000259" key="8">
    <source>
        <dbReference type="Pfam" id="PF02397"/>
    </source>
</evidence>
<dbReference type="OrthoDB" id="9808602at2"/>
<dbReference type="InterPro" id="IPR017475">
    <property type="entry name" value="EPS_sugar_tfrase"/>
</dbReference>
<comment type="similarity">
    <text evidence="2">Belongs to the bacterial sugar transferase family.</text>
</comment>
<dbReference type="STRING" id="426701.SAMN04488098_102917"/>
<dbReference type="PANTHER" id="PTHR30576">
    <property type="entry name" value="COLANIC BIOSYNTHESIS UDP-GLUCOSE LIPID CARRIER TRANSFERASE"/>
    <property type="match status" value="1"/>
</dbReference>
<evidence type="ECO:0000313" key="10">
    <source>
        <dbReference type="Proteomes" id="UP000199433"/>
    </source>
</evidence>
<comment type="subcellular location">
    <subcellularLocation>
        <location evidence="1">Membrane</location>
        <topology evidence="1">Multi-pass membrane protein</topology>
    </subcellularLocation>
</comment>
<sequence>MKKQSSGFDNTKKTLIILMDVLIFHLSFILSFLLRYNWNIPQYNYISYESASPFIILVFIFLNIMFGNYVMYNKQKTDFVYLTIIVQFFMSILIMAMTFFGRWFTFPRTIILISFLVSSILLTIWRLIVFKLYLKVDGTKKVLVVGDEISCKRAVLNINQAKNDRHIVTHVILSNYLENLKENIDQFDIVYCSSKLNEEIRTKIYELVIRNNKQLFLSTSFENLVMINPNIMNIEDESIIEIKGFRISPEEDLVKRIIDFTVALVMLIIVSPIMLITAVLVKVTSKGPVLYKQVRITKGQREFNILKFRTMSATAEKESGPVLASANDARVTPLGKYLRSLRIDELPQLINVLKGDMSLVGPRPERPFFVDQFIAINQYYDLRHNIRAGITGFAQVYGKYASDFNSKLNFDLLYIQKYSLLFDIKILLQTIKILFDKVSSKGVDEEELDNLTDSTFPENIKVIE</sequence>
<proteinExistence type="inferred from homology"/>
<feature type="transmembrane region" description="Helical" evidence="7">
    <location>
        <begin position="257"/>
        <end position="281"/>
    </location>
</feature>
<feature type="transmembrane region" description="Helical" evidence="7">
    <location>
        <begin position="54"/>
        <end position="72"/>
    </location>
</feature>